<evidence type="ECO:0000256" key="1">
    <source>
        <dbReference type="ARBA" id="ARBA00004141"/>
    </source>
</evidence>
<sequence length="340" mass="34278">MLTAIGLFLLGLVLLALGGDSIVKGAAGLAQRFGLSAFTTGLVLVAFATSLPELGVNLVAIFHGQDELALGNAVGSNVANIGLTLGAAALAAPIVVRWRALSPLLLVLVLGTIAVLALGADGTLSRGEGMLLLLAFVAVFAFALARGRHESEAVRSDIAAYAQTSTLTVQNLIRFALGAALVWLGSLLVVGGEGMDLFGLDLSASGAATIGKGLGLSPVLTGLLPVAIGTTLPEVAAAVAAARRGQGDMVMGHVIGASVVNLLVIVGGMAACGALALPMTVMGASRFALPLGYELLAALAFALMLYPVLRGDLRVSKAEGVFLLVAYAAWIAFELLMAGK</sequence>
<organism evidence="7 8">
    <name type="scientific">Agrilutibacter terrestris</name>
    <dbReference type="NCBI Taxonomy" id="2865112"/>
    <lineage>
        <taxon>Bacteria</taxon>
        <taxon>Pseudomonadati</taxon>
        <taxon>Pseudomonadota</taxon>
        <taxon>Gammaproteobacteria</taxon>
        <taxon>Lysobacterales</taxon>
        <taxon>Lysobacteraceae</taxon>
        <taxon>Agrilutibacter</taxon>
    </lineage>
</organism>
<evidence type="ECO:0000256" key="4">
    <source>
        <dbReference type="ARBA" id="ARBA00023136"/>
    </source>
</evidence>
<dbReference type="RefSeq" id="WP_187712905.1">
    <property type="nucleotide sequence ID" value="NZ_CP060820.1"/>
</dbReference>
<evidence type="ECO:0000256" key="3">
    <source>
        <dbReference type="ARBA" id="ARBA00022989"/>
    </source>
</evidence>
<feature type="transmembrane region" description="Helical" evidence="5">
    <location>
        <begin position="172"/>
        <end position="190"/>
    </location>
</feature>
<evidence type="ECO:0000256" key="5">
    <source>
        <dbReference type="SAM" id="Phobius"/>
    </source>
</evidence>
<dbReference type="InterPro" id="IPR004837">
    <property type="entry name" value="NaCa_Exmemb"/>
</dbReference>
<keyword evidence="2 5" id="KW-0812">Transmembrane</keyword>
<gene>
    <name evidence="7" type="ORF">H8B22_04400</name>
</gene>
<evidence type="ECO:0000313" key="8">
    <source>
        <dbReference type="Proteomes" id="UP000516018"/>
    </source>
</evidence>
<dbReference type="EMBL" id="CP060820">
    <property type="protein sequence ID" value="QNP41469.1"/>
    <property type="molecule type" value="Genomic_DNA"/>
</dbReference>
<dbReference type="GO" id="GO:0006874">
    <property type="term" value="P:intracellular calcium ion homeostasis"/>
    <property type="evidence" value="ECO:0007669"/>
    <property type="project" value="TreeGrafter"/>
</dbReference>
<dbReference type="InterPro" id="IPR004481">
    <property type="entry name" value="K/Na/Ca-exchanger"/>
</dbReference>
<proteinExistence type="predicted"/>
<feature type="transmembrane region" description="Helical" evidence="5">
    <location>
        <begin position="222"/>
        <end position="242"/>
    </location>
</feature>
<protein>
    <submittedName>
        <fullName evidence="7">Sodium:calcium antiporter</fullName>
    </submittedName>
</protein>
<dbReference type="GO" id="GO:0005886">
    <property type="term" value="C:plasma membrane"/>
    <property type="evidence" value="ECO:0007669"/>
    <property type="project" value="TreeGrafter"/>
</dbReference>
<feature type="transmembrane region" description="Helical" evidence="5">
    <location>
        <begin position="35"/>
        <end position="62"/>
    </location>
</feature>
<dbReference type="KEGG" id="lsx:H8B22_04400"/>
<keyword evidence="3 5" id="KW-1133">Transmembrane helix</keyword>
<feature type="transmembrane region" description="Helical" evidence="5">
    <location>
        <begin position="291"/>
        <end position="309"/>
    </location>
</feature>
<dbReference type="GO" id="GO:0005262">
    <property type="term" value="F:calcium channel activity"/>
    <property type="evidence" value="ECO:0007669"/>
    <property type="project" value="TreeGrafter"/>
</dbReference>
<evidence type="ECO:0000259" key="6">
    <source>
        <dbReference type="Pfam" id="PF01699"/>
    </source>
</evidence>
<feature type="transmembrane region" description="Helical" evidence="5">
    <location>
        <begin position="321"/>
        <end position="339"/>
    </location>
</feature>
<feature type="domain" description="Sodium/calcium exchanger membrane region" evidence="6">
    <location>
        <begin position="4"/>
        <end position="143"/>
    </location>
</feature>
<dbReference type="PANTHER" id="PTHR10846:SF8">
    <property type="entry name" value="INNER MEMBRANE PROTEIN YRBG"/>
    <property type="match status" value="1"/>
</dbReference>
<feature type="transmembrane region" description="Helical" evidence="5">
    <location>
        <begin position="254"/>
        <end position="279"/>
    </location>
</feature>
<keyword evidence="8" id="KW-1185">Reference proteome</keyword>
<feature type="transmembrane region" description="Helical" evidence="5">
    <location>
        <begin position="100"/>
        <end position="118"/>
    </location>
</feature>
<dbReference type="GO" id="GO:0008273">
    <property type="term" value="F:calcium, potassium:sodium antiporter activity"/>
    <property type="evidence" value="ECO:0007669"/>
    <property type="project" value="TreeGrafter"/>
</dbReference>
<comment type="subcellular location">
    <subcellularLocation>
        <location evidence="1">Membrane</location>
        <topology evidence="1">Multi-pass membrane protein</topology>
    </subcellularLocation>
</comment>
<accession>A0A7H0FZK3</accession>
<evidence type="ECO:0000313" key="7">
    <source>
        <dbReference type="EMBL" id="QNP41469.1"/>
    </source>
</evidence>
<feature type="transmembrane region" description="Helical" evidence="5">
    <location>
        <begin position="130"/>
        <end position="147"/>
    </location>
</feature>
<dbReference type="Proteomes" id="UP000516018">
    <property type="component" value="Chromosome"/>
</dbReference>
<feature type="domain" description="Sodium/calcium exchanger membrane region" evidence="6">
    <location>
        <begin position="201"/>
        <end position="333"/>
    </location>
</feature>
<dbReference type="Gene3D" id="1.20.1420.30">
    <property type="entry name" value="NCX, central ion-binding region"/>
    <property type="match status" value="1"/>
</dbReference>
<keyword evidence="4 5" id="KW-0472">Membrane</keyword>
<dbReference type="PANTHER" id="PTHR10846">
    <property type="entry name" value="SODIUM/POTASSIUM/CALCIUM EXCHANGER"/>
    <property type="match status" value="1"/>
</dbReference>
<dbReference type="InterPro" id="IPR044880">
    <property type="entry name" value="NCX_ion-bd_dom_sf"/>
</dbReference>
<evidence type="ECO:0000256" key="2">
    <source>
        <dbReference type="ARBA" id="ARBA00022692"/>
    </source>
</evidence>
<dbReference type="Pfam" id="PF01699">
    <property type="entry name" value="Na_Ca_ex"/>
    <property type="match status" value="2"/>
</dbReference>
<name>A0A7H0FZK3_9GAMM</name>
<feature type="transmembrane region" description="Helical" evidence="5">
    <location>
        <begin position="74"/>
        <end position="94"/>
    </location>
</feature>
<reference evidence="7 8" key="1">
    <citation type="submission" date="2020-08" db="EMBL/GenBank/DDBJ databases">
        <title>Lysobacter sp. II4 sp. nov., isolated from soil.</title>
        <authorList>
            <person name="Woo C.Y."/>
            <person name="Kim J."/>
        </authorList>
    </citation>
    <scope>NUCLEOTIDE SEQUENCE [LARGE SCALE GENOMIC DNA]</scope>
    <source>
        <strain evidence="7 8">II4</strain>
    </source>
</reference>
<dbReference type="AlphaFoldDB" id="A0A7H0FZK3"/>